<protein>
    <submittedName>
        <fullName evidence="1">Uncharacterized protein</fullName>
    </submittedName>
</protein>
<feature type="non-terminal residue" evidence="1">
    <location>
        <position position="1"/>
    </location>
</feature>
<gene>
    <name evidence="1" type="ORF">Goari_016749</name>
</gene>
<dbReference type="Proteomes" id="UP000593577">
    <property type="component" value="Unassembled WGS sequence"/>
</dbReference>
<sequence length="48" mass="5427">HGASQVHFVNQVLWLGLSVQTIKKFDVGSNKKTMRLMVNMTRLEKGAK</sequence>
<evidence type="ECO:0000313" key="1">
    <source>
        <dbReference type="EMBL" id="MBA0675193.1"/>
    </source>
</evidence>
<dbReference type="EMBL" id="JABFAA010000001">
    <property type="protein sequence ID" value="MBA0675193.1"/>
    <property type="molecule type" value="Genomic_DNA"/>
</dbReference>
<accession>A0A7J8WJR4</accession>
<dbReference type="AlphaFoldDB" id="A0A7J8WJR4"/>
<feature type="non-terminal residue" evidence="1">
    <location>
        <position position="48"/>
    </location>
</feature>
<reference evidence="1 2" key="1">
    <citation type="journal article" date="2019" name="Genome Biol. Evol.">
        <title>Insights into the evolution of the New World diploid cottons (Gossypium, subgenus Houzingenia) based on genome sequencing.</title>
        <authorList>
            <person name="Grover C.E."/>
            <person name="Arick M.A. 2nd"/>
            <person name="Thrash A."/>
            <person name="Conover J.L."/>
            <person name="Sanders W.S."/>
            <person name="Peterson D.G."/>
            <person name="Frelichowski J.E."/>
            <person name="Scheffler J.A."/>
            <person name="Scheffler B.E."/>
            <person name="Wendel J.F."/>
        </authorList>
    </citation>
    <scope>NUCLEOTIDE SEQUENCE [LARGE SCALE GENOMIC DNA]</scope>
    <source>
        <strain evidence="1">185</strain>
        <tissue evidence="1">Leaf</tissue>
    </source>
</reference>
<evidence type="ECO:0000313" key="2">
    <source>
        <dbReference type="Proteomes" id="UP000593577"/>
    </source>
</evidence>
<name>A0A7J8WJR4_GOSAI</name>
<proteinExistence type="predicted"/>
<keyword evidence="2" id="KW-1185">Reference proteome</keyword>
<organism evidence="1 2">
    <name type="scientific">Gossypium aridum</name>
    <name type="common">American cotton</name>
    <name type="synonym">Erioxylum aridum</name>
    <dbReference type="NCBI Taxonomy" id="34290"/>
    <lineage>
        <taxon>Eukaryota</taxon>
        <taxon>Viridiplantae</taxon>
        <taxon>Streptophyta</taxon>
        <taxon>Embryophyta</taxon>
        <taxon>Tracheophyta</taxon>
        <taxon>Spermatophyta</taxon>
        <taxon>Magnoliopsida</taxon>
        <taxon>eudicotyledons</taxon>
        <taxon>Gunneridae</taxon>
        <taxon>Pentapetalae</taxon>
        <taxon>rosids</taxon>
        <taxon>malvids</taxon>
        <taxon>Malvales</taxon>
        <taxon>Malvaceae</taxon>
        <taxon>Malvoideae</taxon>
        <taxon>Gossypium</taxon>
    </lineage>
</organism>
<comment type="caution">
    <text evidence="1">The sequence shown here is derived from an EMBL/GenBank/DDBJ whole genome shotgun (WGS) entry which is preliminary data.</text>
</comment>